<dbReference type="Proteomes" id="UP000000272">
    <property type="component" value="Chromosome"/>
</dbReference>
<keyword evidence="2" id="KW-1185">Reference proteome</keyword>
<protein>
    <submittedName>
        <fullName evidence="1">Uncharacterized protein</fullName>
    </submittedName>
</protein>
<evidence type="ECO:0000313" key="1">
    <source>
        <dbReference type="EMBL" id="ADL08316.1"/>
    </source>
</evidence>
<dbReference type="EMBL" id="CP002131">
    <property type="protein sequence ID" value="ADL08316.1"/>
    <property type="molecule type" value="Genomic_DNA"/>
</dbReference>
<dbReference type="HOGENOM" id="CLU_1022828_0_0_9"/>
<evidence type="ECO:0000313" key="2">
    <source>
        <dbReference type="Proteomes" id="UP000000272"/>
    </source>
</evidence>
<dbReference type="AlphaFoldDB" id="D9RY92"/>
<proteinExistence type="predicted"/>
<gene>
    <name evidence="1" type="ordered locus">Toce_1574</name>
</gene>
<dbReference type="KEGG" id="toc:Toce_1574"/>
<organism evidence="1 2">
    <name type="scientific">Thermosediminibacter oceani (strain ATCC BAA-1034 / DSM 16646 / JW/IW-1228P)</name>
    <dbReference type="NCBI Taxonomy" id="555079"/>
    <lineage>
        <taxon>Bacteria</taxon>
        <taxon>Bacillati</taxon>
        <taxon>Bacillota</taxon>
        <taxon>Clostridia</taxon>
        <taxon>Thermosediminibacterales</taxon>
        <taxon>Thermosediminibacteraceae</taxon>
        <taxon>Thermosediminibacter</taxon>
    </lineage>
</organism>
<name>D9RY92_THEOJ</name>
<accession>D9RY92</accession>
<sequence length="272" mass="32453">MDKVKEEKFGSRPSILQPIFEKNKIRFEKNIYFITCRKKYNSKVNTRYLIFLEALSKAEFNEKDFTYIKNSINDIFLHRSYILFLDEKQKKIYLKNFYGEERELSFLDFKRFILTKTVCPYVCSSAKGSEESSPFSKFFRENLGAGFSMTDIDFLLPNSIFIEEKTFSKESGDNVYGYIGYGQCLSFNELLEDVFKEHCKILIIFTKEEKEYFYLYPFRKMDCKNAVKEIERWDNMVELNLNKSYRFSKESFVRFITDIANNGCKQWVSSIT</sequence>
<dbReference type="RefSeq" id="WP_013276344.1">
    <property type="nucleotide sequence ID" value="NC_014377.1"/>
</dbReference>
<dbReference type="OrthoDB" id="9922298at2"/>
<dbReference type="STRING" id="555079.Toce_1574"/>
<reference evidence="1 2" key="1">
    <citation type="journal article" date="2010" name="Stand. Genomic Sci.">
        <title>Complete genome sequence of Thermosediminibacter oceani type strain (JW/IW-1228P).</title>
        <authorList>
            <person name="Pitluck S."/>
            <person name="Yasawong M."/>
            <person name="Munk C."/>
            <person name="Nolan M."/>
            <person name="Lapidus A."/>
            <person name="Lucas S."/>
            <person name="Glavina Del Rio T."/>
            <person name="Tice H."/>
            <person name="Cheng J.F."/>
            <person name="Bruce D."/>
            <person name="Detter C."/>
            <person name="Tapia R."/>
            <person name="Han C."/>
            <person name="Goodwin L."/>
            <person name="Liolios K."/>
            <person name="Ivanova N."/>
            <person name="Mavromatis K."/>
            <person name="Mikhailova N."/>
            <person name="Pati A."/>
            <person name="Chen A."/>
            <person name="Palaniappan K."/>
            <person name="Land M."/>
            <person name="Hauser L."/>
            <person name="Chang Y.J."/>
            <person name="Jeffries C.D."/>
            <person name="Rohde M."/>
            <person name="Spring S."/>
            <person name="Sikorski J."/>
            <person name="Goker M."/>
            <person name="Woyke T."/>
            <person name="Bristow J."/>
            <person name="Eisen J.A."/>
            <person name="Markowitz V."/>
            <person name="Hugenholtz P."/>
            <person name="Kyrpides N.C."/>
            <person name="Klenk H.P."/>
        </authorList>
    </citation>
    <scope>NUCLEOTIDE SEQUENCE [LARGE SCALE GENOMIC DNA]</scope>
    <source>
        <strain evidence="2">ATCC BAA-1034 / DSM 16646 / JW/IW-1228P</strain>
    </source>
</reference>